<name>A0A1H3VMR0_9ACTO</name>
<dbReference type="Proteomes" id="UP000199288">
    <property type="component" value="Unassembled WGS sequence"/>
</dbReference>
<feature type="signal peptide" evidence="1">
    <location>
        <begin position="1"/>
        <end position="20"/>
    </location>
</feature>
<feature type="chain" id="PRO_5039683436" evidence="1">
    <location>
        <begin position="21"/>
        <end position="94"/>
    </location>
</feature>
<dbReference type="RefSeq" id="WP_092560947.1">
    <property type="nucleotide sequence ID" value="NZ_FNQV01000001.1"/>
</dbReference>
<protein>
    <submittedName>
        <fullName evidence="2">Acid stress chaperone HdeA</fullName>
    </submittedName>
</protein>
<keyword evidence="1" id="KW-0732">Signal</keyword>
<evidence type="ECO:0000313" key="2">
    <source>
        <dbReference type="EMBL" id="SDZ75398.1"/>
    </source>
</evidence>
<keyword evidence="3" id="KW-1185">Reference proteome</keyword>
<evidence type="ECO:0000313" key="3">
    <source>
        <dbReference type="Proteomes" id="UP000199288"/>
    </source>
</evidence>
<organism evidence="2 3">
    <name type="scientific">Bowdeniella nasicola</name>
    <dbReference type="NCBI Taxonomy" id="208480"/>
    <lineage>
        <taxon>Bacteria</taxon>
        <taxon>Bacillati</taxon>
        <taxon>Actinomycetota</taxon>
        <taxon>Actinomycetes</taxon>
        <taxon>Actinomycetales</taxon>
        <taxon>Actinomycetaceae</taxon>
        <taxon>Bowdeniella</taxon>
    </lineage>
</organism>
<dbReference type="PROSITE" id="PS51257">
    <property type="entry name" value="PROKAR_LIPOPROTEIN"/>
    <property type="match status" value="1"/>
</dbReference>
<dbReference type="OrthoDB" id="4567275at2"/>
<reference evidence="3" key="1">
    <citation type="submission" date="2016-10" db="EMBL/GenBank/DDBJ databases">
        <authorList>
            <person name="Varghese N."/>
            <person name="Submissions S."/>
        </authorList>
    </citation>
    <scope>NUCLEOTIDE SEQUENCE [LARGE SCALE GENOMIC DNA]</scope>
    <source>
        <strain evidence="3">KPR-1</strain>
    </source>
</reference>
<evidence type="ECO:0000256" key="1">
    <source>
        <dbReference type="SAM" id="SignalP"/>
    </source>
</evidence>
<sequence length="94" mass="9419">MRKPTTLLAGVLALALLAGAGGCAGAKHAGGNTTCKDYLTLDKGDKRDAIKAFLSDSGKSDPSNAEISLSVMSATLYCKTAGSDSDPISNIGGN</sequence>
<dbReference type="EMBL" id="FNQV01000001">
    <property type="protein sequence ID" value="SDZ75398.1"/>
    <property type="molecule type" value="Genomic_DNA"/>
</dbReference>
<proteinExistence type="predicted"/>
<gene>
    <name evidence="2" type="ORF">SAMN02910418_00123</name>
</gene>
<dbReference type="AlphaFoldDB" id="A0A1H3VMR0"/>
<accession>A0A1H3VMR0</accession>